<dbReference type="EMBL" id="CP003350">
    <property type="protein sequence ID" value="AFC87048.1"/>
    <property type="molecule type" value="Genomic_DNA"/>
</dbReference>
<keyword evidence="6" id="KW-1185">Reference proteome</keyword>
<dbReference type="SUPFAM" id="SSF52540">
    <property type="entry name" value="P-loop containing nucleoside triphosphate hydrolases"/>
    <property type="match status" value="1"/>
</dbReference>
<evidence type="ECO:0000313" key="5">
    <source>
        <dbReference type="EMBL" id="AFC87048.1"/>
    </source>
</evidence>
<dbReference type="AlphaFoldDB" id="H8KZ18"/>
<proteinExistence type="predicted"/>
<dbReference type="InterPro" id="IPR003593">
    <property type="entry name" value="AAA+_ATPase"/>
</dbReference>
<gene>
    <name evidence="5" type="ordered locus">Fraau_2706</name>
</gene>
<evidence type="ECO:0000259" key="4">
    <source>
        <dbReference type="PROSITE" id="PS50893"/>
    </source>
</evidence>
<dbReference type="GO" id="GO:0005524">
    <property type="term" value="F:ATP binding"/>
    <property type="evidence" value="ECO:0007669"/>
    <property type="project" value="UniProtKB-KW"/>
</dbReference>
<dbReference type="InterPro" id="IPR050095">
    <property type="entry name" value="ECF_ABC_transporter_ATP-bd"/>
</dbReference>
<organism evidence="5 6">
    <name type="scientific">Frateuria aurantia (strain ATCC 33424 / DSM 6220 / KCTC 2777 / LMG 1558 / NBRC 3245 / NCIMB 13370)</name>
    <name type="common">Acetobacter aurantius</name>
    <dbReference type="NCBI Taxonomy" id="767434"/>
    <lineage>
        <taxon>Bacteria</taxon>
        <taxon>Pseudomonadati</taxon>
        <taxon>Pseudomonadota</taxon>
        <taxon>Gammaproteobacteria</taxon>
        <taxon>Lysobacterales</taxon>
        <taxon>Rhodanobacteraceae</taxon>
        <taxon>Frateuria</taxon>
    </lineage>
</organism>
<keyword evidence="3" id="KW-0067">ATP-binding</keyword>
<evidence type="ECO:0000313" key="6">
    <source>
        <dbReference type="Proteomes" id="UP000005234"/>
    </source>
</evidence>
<dbReference type="GO" id="GO:0016887">
    <property type="term" value="F:ATP hydrolysis activity"/>
    <property type="evidence" value="ECO:0007669"/>
    <property type="project" value="InterPro"/>
</dbReference>
<sequence>MTDTGTAPPLLLQLAHASVQREGRPILDDLSLQIALGEHTAILGANGSGKSTLVKLITRQIYPLARPEGEPVLRVLGRERWSVVELRSRLGIVSPAMQTDFTSETPLEVYDAVISGFFAARGLGLDHQVTQAMHQAAREALDRAGASHLVGRMMAGLSTGEARRVLIARAMVHRPLALLLDEPCAGLDLASRRDFLESLRQLARSGTTLLLVTHHIEEILPEIGRVVMLRQGRLVADTDKAQALTSRQLGELFDTPVTVTSRGDWFWAALD</sequence>
<name>H8KZ18_FRAAD</name>
<dbReference type="STRING" id="767434.Fraau_2706"/>
<dbReference type="KEGG" id="fau:Fraau_2706"/>
<accession>H8KZ18</accession>
<evidence type="ECO:0000256" key="2">
    <source>
        <dbReference type="ARBA" id="ARBA00022741"/>
    </source>
</evidence>
<dbReference type="PANTHER" id="PTHR43553:SF3">
    <property type="entry name" value="ABC TRANSPORTER ATP-BINDING PROTEIN MODF"/>
    <property type="match status" value="1"/>
</dbReference>
<dbReference type="OrthoDB" id="9805029at2"/>
<dbReference type="GO" id="GO:0042626">
    <property type="term" value="F:ATPase-coupled transmembrane transporter activity"/>
    <property type="evidence" value="ECO:0007669"/>
    <property type="project" value="TreeGrafter"/>
</dbReference>
<protein>
    <submittedName>
        <fullName evidence="5">ABC-type molybdenum transport system, ATPase component/photorepair protein PhrA</fullName>
    </submittedName>
</protein>
<dbReference type="HOGENOM" id="CLU_000604_1_11_6"/>
<keyword evidence="1" id="KW-0813">Transport</keyword>
<dbReference type="PROSITE" id="PS50893">
    <property type="entry name" value="ABC_TRANSPORTER_2"/>
    <property type="match status" value="1"/>
</dbReference>
<reference evidence="5" key="1">
    <citation type="submission" date="2012-02" db="EMBL/GenBank/DDBJ databases">
        <title>The complete genome of Frateuria aurantia DSM 6220.</title>
        <authorList>
            <consortium name="US DOE Joint Genome Institute (JGI-PGF)"/>
            <person name="Lucas S."/>
            <person name="Copeland A."/>
            <person name="Lapidus A."/>
            <person name="Glavina del Rio T."/>
            <person name="Dalin E."/>
            <person name="Tice H."/>
            <person name="Bruce D."/>
            <person name="Goodwin L."/>
            <person name="Pitluck S."/>
            <person name="Peters L."/>
            <person name="Ovchinnikova G."/>
            <person name="Teshima H."/>
            <person name="Kyrpides N."/>
            <person name="Mavromatis K."/>
            <person name="Ivanova N."/>
            <person name="Brettin T."/>
            <person name="Detter J.C."/>
            <person name="Han C."/>
            <person name="Larimer F."/>
            <person name="Land M."/>
            <person name="Hauser L."/>
            <person name="Markowitz V."/>
            <person name="Cheng J.-F."/>
            <person name="Hugenholtz P."/>
            <person name="Woyke T."/>
            <person name="Wu D."/>
            <person name="Brambilla E."/>
            <person name="Klenk H.-P."/>
            <person name="Eisen J.A."/>
        </authorList>
    </citation>
    <scope>NUCLEOTIDE SEQUENCE</scope>
    <source>
        <strain evidence="5">DSM 6220</strain>
    </source>
</reference>
<dbReference type="InterPro" id="IPR003439">
    <property type="entry name" value="ABC_transporter-like_ATP-bd"/>
</dbReference>
<dbReference type="SMART" id="SM00382">
    <property type="entry name" value="AAA"/>
    <property type="match status" value="1"/>
</dbReference>
<dbReference type="Proteomes" id="UP000005234">
    <property type="component" value="Chromosome"/>
</dbReference>
<evidence type="ECO:0000256" key="1">
    <source>
        <dbReference type="ARBA" id="ARBA00022448"/>
    </source>
</evidence>
<dbReference type="PANTHER" id="PTHR43553">
    <property type="entry name" value="HEAVY METAL TRANSPORTER"/>
    <property type="match status" value="1"/>
</dbReference>
<dbReference type="RefSeq" id="WP_014404051.1">
    <property type="nucleotide sequence ID" value="NC_017033.1"/>
</dbReference>
<dbReference type="eggNOG" id="COG1119">
    <property type="taxonomic scope" value="Bacteria"/>
</dbReference>
<keyword evidence="2" id="KW-0547">Nucleotide-binding</keyword>
<feature type="domain" description="ABC transporter" evidence="4">
    <location>
        <begin position="12"/>
        <end position="256"/>
    </location>
</feature>
<dbReference type="GO" id="GO:0043190">
    <property type="term" value="C:ATP-binding cassette (ABC) transporter complex"/>
    <property type="evidence" value="ECO:0007669"/>
    <property type="project" value="TreeGrafter"/>
</dbReference>
<dbReference type="InterPro" id="IPR027417">
    <property type="entry name" value="P-loop_NTPase"/>
</dbReference>
<evidence type="ECO:0000256" key="3">
    <source>
        <dbReference type="ARBA" id="ARBA00022840"/>
    </source>
</evidence>
<dbReference type="Pfam" id="PF00005">
    <property type="entry name" value="ABC_tran"/>
    <property type="match status" value="1"/>
</dbReference>
<dbReference type="Gene3D" id="3.40.50.300">
    <property type="entry name" value="P-loop containing nucleotide triphosphate hydrolases"/>
    <property type="match status" value="1"/>
</dbReference>